<feature type="compositionally biased region" description="Low complexity" evidence="2">
    <location>
        <begin position="38"/>
        <end position="80"/>
    </location>
</feature>
<evidence type="ECO:0000313" key="5">
    <source>
        <dbReference type="Proteomes" id="UP000761534"/>
    </source>
</evidence>
<dbReference type="InterPro" id="IPR029058">
    <property type="entry name" value="AB_hydrolase_fold"/>
</dbReference>
<evidence type="ECO:0008006" key="6">
    <source>
        <dbReference type="Google" id="ProtNLM"/>
    </source>
</evidence>
<gene>
    <name evidence="4" type="ORF">TRICI_005759</name>
</gene>
<dbReference type="GO" id="GO:0016042">
    <property type="term" value="P:lipid catabolic process"/>
    <property type="evidence" value="ECO:0007669"/>
    <property type="project" value="InterPro"/>
</dbReference>
<feature type="region of interest" description="Disordered" evidence="2">
    <location>
        <begin position="38"/>
        <end position="97"/>
    </location>
</feature>
<protein>
    <recommendedName>
        <fullName evidence="6">Triacylglycerol lipase</fullName>
    </recommendedName>
</protein>
<dbReference type="Pfam" id="PF03583">
    <property type="entry name" value="LIP"/>
    <property type="match status" value="1"/>
</dbReference>
<feature type="chain" id="PRO_5024928418" description="Triacylglycerol lipase" evidence="3">
    <location>
        <begin position="20"/>
        <end position="537"/>
    </location>
</feature>
<keyword evidence="1" id="KW-0378">Hydrolase</keyword>
<dbReference type="OrthoDB" id="2373480at2759"/>
<evidence type="ECO:0000256" key="1">
    <source>
        <dbReference type="ARBA" id="ARBA00022801"/>
    </source>
</evidence>
<dbReference type="InterPro" id="IPR005152">
    <property type="entry name" value="Lipase_secreted"/>
</dbReference>
<sequence length="537" mass="57781">MQLITRFFVLFALLTLALSAPTAIPTFGAVRTHAAANATTNSTTSASDNSTATSASNNSIAASASDNSTATSASNNSTASQLPSSTPSSPVGATVNNNSVSALNKTTQMSGMDSSNGTELLLPDDDPFYRAPNNTGDYKPGEVIRYRKVRSPGYITNLNGNISATYQVLFRSSDNFDKATAAMTTVLIPHNANVTKLLSYQNIMDSSATKCAPSYTLRLSEASQPLEIVESTFLQAALNEGWVVNVPDYEGPEAAFTVGKQSGQTTLDSVRAVLNLGDMTGIKEPPTVSLWGYSGGTIGTIWAAELQDTYAPELKIAGAAAGGITPNLTEIAVRLNNSTHVGIAFSALHGLSAQYPEFKKVIEDDLYPEKREDYMKGKNMCIDEVAFYNQQDWTTYFKSGAKLLEHPVVNKVMDENSMGKSTPKIPMFWYDGPQDDIGDYNTITKLMEDFCADGGNILLHEDLTARHTPLAVLGSKDAFSWLKNIMDGIGMKDGCRKESFLSNALTPGSMDVFGEQLGDRLVQMYPQIEQNQGNTAL</sequence>
<organism evidence="4 5">
    <name type="scientific">Trichomonascus ciferrii</name>
    <dbReference type="NCBI Taxonomy" id="44093"/>
    <lineage>
        <taxon>Eukaryota</taxon>
        <taxon>Fungi</taxon>
        <taxon>Dikarya</taxon>
        <taxon>Ascomycota</taxon>
        <taxon>Saccharomycotina</taxon>
        <taxon>Dipodascomycetes</taxon>
        <taxon>Dipodascales</taxon>
        <taxon>Trichomonascaceae</taxon>
        <taxon>Trichomonascus</taxon>
        <taxon>Trichomonascus ciferrii complex</taxon>
    </lineage>
</organism>
<dbReference type="GO" id="GO:0004806">
    <property type="term" value="F:triacylglycerol lipase activity"/>
    <property type="evidence" value="ECO:0007669"/>
    <property type="project" value="InterPro"/>
</dbReference>
<evidence type="ECO:0000313" key="4">
    <source>
        <dbReference type="EMBL" id="KAA8903072.1"/>
    </source>
</evidence>
<dbReference type="AlphaFoldDB" id="A0A642UPV2"/>
<keyword evidence="5" id="KW-1185">Reference proteome</keyword>
<comment type="caution">
    <text evidence="4">The sequence shown here is derived from an EMBL/GenBank/DDBJ whole genome shotgun (WGS) entry which is preliminary data.</text>
</comment>
<keyword evidence="3" id="KW-0732">Signal</keyword>
<accession>A0A642UPV2</accession>
<name>A0A642UPV2_9ASCO</name>
<evidence type="ECO:0000256" key="3">
    <source>
        <dbReference type="SAM" id="SignalP"/>
    </source>
</evidence>
<dbReference type="Gene3D" id="3.40.50.1820">
    <property type="entry name" value="alpha/beta hydrolase"/>
    <property type="match status" value="1"/>
</dbReference>
<evidence type="ECO:0000256" key="2">
    <source>
        <dbReference type="SAM" id="MobiDB-lite"/>
    </source>
</evidence>
<dbReference type="Proteomes" id="UP000761534">
    <property type="component" value="Unassembled WGS sequence"/>
</dbReference>
<feature type="signal peptide" evidence="3">
    <location>
        <begin position="1"/>
        <end position="19"/>
    </location>
</feature>
<dbReference type="Gene3D" id="1.10.260.130">
    <property type="match status" value="1"/>
</dbReference>
<dbReference type="VEuPathDB" id="FungiDB:TRICI_005759"/>
<dbReference type="PANTHER" id="PTHR34853:SF5">
    <property type="entry name" value="LIP-DOMAIN-CONTAINING PROTEIN-RELATED"/>
    <property type="match status" value="1"/>
</dbReference>
<feature type="compositionally biased region" description="Polar residues" evidence="2">
    <location>
        <begin position="81"/>
        <end position="97"/>
    </location>
</feature>
<dbReference type="SUPFAM" id="SSF53474">
    <property type="entry name" value="alpha/beta-Hydrolases"/>
    <property type="match status" value="1"/>
</dbReference>
<reference evidence="4" key="1">
    <citation type="journal article" date="2019" name="G3 (Bethesda)">
        <title>Genome Assemblies of Two Rare Opportunistic Yeast Pathogens: Diutina rugosa (syn. Candida rugosa) and Trichomonascus ciferrii (syn. Candida ciferrii).</title>
        <authorList>
            <person name="Mixao V."/>
            <person name="Saus E."/>
            <person name="Hansen A.P."/>
            <person name="Lass-Florl C."/>
            <person name="Gabaldon T."/>
        </authorList>
    </citation>
    <scope>NUCLEOTIDE SEQUENCE</scope>
    <source>
        <strain evidence="4">CBS 4856</strain>
    </source>
</reference>
<dbReference type="PANTHER" id="PTHR34853">
    <property type="match status" value="1"/>
</dbReference>
<proteinExistence type="predicted"/>
<dbReference type="EMBL" id="SWFS01000448">
    <property type="protein sequence ID" value="KAA8903072.1"/>
    <property type="molecule type" value="Genomic_DNA"/>
</dbReference>